<dbReference type="Proteomes" id="UP000054383">
    <property type="component" value="Unassembled WGS sequence"/>
</dbReference>
<reference evidence="1 2" key="1">
    <citation type="submission" date="2015-04" db="EMBL/GenBank/DDBJ databases">
        <authorList>
            <person name="Syromyatnikov M.Y."/>
            <person name="Popov V.N."/>
        </authorList>
    </citation>
    <scope>NUCLEOTIDE SEQUENCE [LARGE SCALE GENOMIC DNA]</scope>
    <source>
        <strain evidence="1">WF-38-12</strain>
    </source>
</reference>
<evidence type="ECO:0000313" key="2">
    <source>
        <dbReference type="Proteomes" id="UP000054383"/>
    </source>
</evidence>
<dbReference type="OrthoDB" id="4342075at2759"/>
<proteinExistence type="predicted"/>
<name>A0A0U1LPX5_TALIS</name>
<organism evidence="1 2">
    <name type="scientific">Talaromyces islandicus</name>
    <name type="common">Penicillium islandicum</name>
    <dbReference type="NCBI Taxonomy" id="28573"/>
    <lineage>
        <taxon>Eukaryota</taxon>
        <taxon>Fungi</taxon>
        <taxon>Dikarya</taxon>
        <taxon>Ascomycota</taxon>
        <taxon>Pezizomycotina</taxon>
        <taxon>Eurotiomycetes</taxon>
        <taxon>Eurotiomycetidae</taxon>
        <taxon>Eurotiales</taxon>
        <taxon>Trichocomaceae</taxon>
        <taxon>Talaromyces</taxon>
        <taxon>Talaromyces sect. Islandici</taxon>
    </lineage>
</organism>
<gene>
    <name evidence="1" type="ORF">PISL3812_02451</name>
</gene>
<evidence type="ECO:0000313" key="1">
    <source>
        <dbReference type="EMBL" id="CRG85365.1"/>
    </source>
</evidence>
<dbReference type="AlphaFoldDB" id="A0A0U1LPX5"/>
<sequence length="91" mass="10091">MSSEQVEPKSDSSSAVYDPEPFETFHVRVLELSKSVLIPANGNISVERMRGGGFNRIVGVSLLSHFGARRNVPHSPAYPDMVHEMRYCGKT</sequence>
<dbReference type="EMBL" id="CVMT01000002">
    <property type="protein sequence ID" value="CRG85365.1"/>
    <property type="molecule type" value="Genomic_DNA"/>
</dbReference>
<accession>A0A0U1LPX5</accession>
<dbReference type="STRING" id="28573.A0A0U1LPX5"/>
<keyword evidence="2" id="KW-1185">Reference proteome</keyword>
<protein>
    <submittedName>
        <fullName evidence="1">Uncharacterized protein</fullName>
    </submittedName>
</protein>